<comment type="subcellular location">
    <subcellularLocation>
        <location evidence="3">Cytoplasm</location>
    </subcellularLocation>
</comment>
<dbReference type="GO" id="GO:0016853">
    <property type="term" value="F:isomerase activity"/>
    <property type="evidence" value="ECO:0007669"/>
    <property type="project" value="UniProtKB-KW"/>
</dbReference>
<proteinExistence type="inferred from homology"/>
<dbReference type="CDD" id="cd00311">
    <property type="entry name" value="TIM"/>
    <property type="match status" value="1"/>
</dbReference>
<comment type="subunit">
    <text evidence="3">Homodimer.</text>
</comment>
<comment type="pathway">
    <text evidence="3">Carbohydrate biosynthesis; gluconeogenesis.</text>
</comment>
<sequence>MKKYLIANFKTHKSNKEITEYFSGLNGFLSEHASVKDNLDIVLMINHLHLLHAKSLAQEFEVGSQSGDANGHGSFTSSVSIQEISEEDVRYIILGHAEELAFFHEHAKSINNKIRMALDNHMKVVLCFGESVRDEFEDTVAHLEKQLKELLEGLTSEQVKQIVLAYEPRWAIGTAEAIGQDIANEIIYAMKKFIAREYEAKVQILYGGSVKLETLEGFMVAPHIDGVLIGRESLDLNKFQNMIKVANGSMLEIKK</sequence>
<dbReference type="Proteomes" id="UP001449582">
    <property type="component" value="Unassembled WGS sequence"/>
</dbReference>
<evidence type="ECO:0000256" key="1">
    <source>
        <dbReference type="ARBA" id="ARBA00007422"/>
    </source>
</evidence>
<dbReference type="EMBL" id="BAABQM010000003">
    <property type="protein sequence ID" value="GAA5414767.1"/>
    <property type="molecule type" value="Genomic_DNA"/>
</dbReference>
<dbReference type="InterPro" id="IPR035990">
    <property type="entry name" value="TIM_sf"/>
</dbReference>
<keyword evidence="6" id="KW-1185">Reference proteome</keyword>
<keyword evidence="3" id="KW-0324">Glycolysis</keyword>
<dbReference type="SUPFAM" id="SSF51351">
    <property type="entry name" value="Triosephosphate isomerase (TIM)"/>
    <property type="match status" value="1"/>
</dbReference>
<evidence type="ECO:0000313" key="6">
    <source>
        <dbReference type="Proteomes" id="UP001449582"/>
    </source>
</evidence>
<dbReference type="PROSITE" id="PS51440">
    <property type="entry name" value="TIM_2"/>
    <property type="match status" value="1"/>
</dbReference>
<organism evidence="5 6">
    <name type="scientific">Ureaplasma ceti</name>
    <dbReference type="NCBI Taxonomy" id="3119530"/>
    <lineage>
        <taxon>Bacteria</taxon>
        <taxon>Bacillati</taxon>
        <taxon>Mycoplasmatota</taxon>
        <taxon>Mycoplasmoidales</taxon>
        <taxon>Mycoplasmoidaceae</taxon>
        <taxon>Ureaplasma</taxon>
    </lineage>
</organism>
<reference evidence="5" key="1">
    <citation type="submission" date="2024-02" db="EMBL/GenBank/DDBJ databases">
        <title>Draft genome sequence of new strains in genus Ureaplasma.</title>
        <authorList>
            <person name="Nakajima Y."/>
            <person name="Segawa T."/>
        </authorList>
    </citation>
    <scope>NUCLEOTIDE SEQUENCE [LARGE SCALE GENOMIC DNA]</scope>
    <source>
        <strain evidence="5">OM1</strain>
    </source>
</reference>
<comment type="caution">
    <text evidence="5">The sequence shown here is derived from an EMBL/GenBank/DDBJ whole genome shotgun (WGS) entry which is preliminary data.</text>
</comment>
<dbReference type="Gene3D" id="3.20.20.70">
    <property type="entry name" value="Aldolase class I"/>
    <property type="match status" value="1"/>
</dbReference>
<dbReference type="PANTHER" id="PTHR21139:SF42">
    <property type="entry name" value="TRIOSEPHOSPHATE ISOMERASE"/>
    <property type="match status" value="1"/>
</dbReference>
<evidence type="ECO:0000313" key="5">
    <source>
        <dbReference type="EMBL" id="GAA5414767.1"/>
    </source>
</evidence>
<comment type="catalytic activity">
    <reaction evidence="3">
        <text>D-glyceraldehyde 3-phosphate = dihydroxyacetone phosphate</text>
        <dbReference type="Rhea" id="RHEA:18585"/>
        <dbReference type="ChEBI" id="CHEBI:57642"/>
        <dbReference type="ChEBI" id="CHEBI:59776"/>
        <dbReference type="EC" id="5.3.1.1"/>
    </reaction>
</comment>
<dbReference type="PANTHER" id="PTHR21139">
    <property type="entry name" value="TRIOSEPHOSPHATE ISOMERASE"/>
    <property type="match status" value="1"/>
</dbReference>
<dbReference type="InterPro" id="IPR000652">
    <property type="entry name" value="Triosephosphate_isomerase"/>
</dbReference>
<protein>
    <recommendedName>
        <fullName evidence="3">Triosephosphate isomerase</fullName>
        <ecNumber evidence="3">5.3.1.1</ecNumber>
    </recommendedName>
</protein>
<dbReference type="Pfam" id="PF00121">
    <property type="entry name" value="TIM"/>
    <property type="match status" value="1"/>
</dbReference>
<evidence type="ECO:0000256" key="4">
    <source>
        <dbReference type="SAM" id="Coils"/>
    </source>
</evidence>
<keyword evidence="3" id="KW-0312">Gluconeogenesis</keyword>
<dbReference type="EC" id="5.3.1.1" evidence="3"/>
<evidence type="ECO:0000256" key="3">
    <source>
        <dbReference type="RuleBase" id="RU363013"/>
    </source>
</evidence>
<evidence type="ECO:0000256" key="2">
    <source>
        <dbReference type="ARBA" id="ARBA00023235"/>
    </source>
</evidence>
<keyword evidence="3" id="KW-0963">Cytoplasm</keyword>
<feature type="coiled-coil region" evidence="4">
    <location>
        <begin position="133"/>
        <end position="160"/>
    </location>
</feature>
<dbReference type="InterPro" id="IPR013785">
    <property type="entry name" value="Aldolase_TIM"/>
</dbReference>
<dbReference type="RefSeq" id="WP_353289928.1">
    <property type="nucleotide sequence ID" value="NZ_BAABQM010000003.1"/>
</dbReference>
<gene>
    <name evidence="5" type="primary">tpiA</name>
    <name evidence="5" type="ORF">UREOM_4780</name>
</gene>
<accession>A0ABP9U9L4</accession>
<keyword evidence="2 3" id="KW-0413">Isomerase</keyword>
<name>A0ABP9U9L4_9BACT</name>
<comment type="similarity">
    <text evidence="1 3">Belongs to the triosephosphate isomerase family.</text>
</comment>
<comment type="pathway">
    <text evidence="3">Carbohydrate degradation; glycolysis; D-glyceraldehyde 3-phosphate from glycerone phosphate: step 1/1.</text>
</comment>
<keyword evidence="4" id="KW-0175">Coiled coil</keyword>